<dbReference type="AlphaFoldDB" id="A0A563F2A7"/>
<evidence type="ECO:0000259" key="1">
    <source>
        <dbReference type="Pfam" id="PF01551"/>
    </source>
</evidence>
<dbReference type="EMBL" id="VOBR01000002">
    <property type="protein sequence ID" value="TWP53942.1"/>
    <property type="molecule type" value="Genomic_DNA"/>
</dbReference>
<dbReference type="SUPFAM" id="SSF51261">
    <property type="entry name" value="Duplicated hybrid motif"/>
    <property type="match status" value="1"/>
</dbReference>
<organism evidence="2 3">
    <name type="scientific">Lentzea tibetensis</name>
    <dbReference type="NCBI Taxonomy" id="2591470"/>
    <lineage>
        <taxon>Bacteria</taxon>
        <taxon>Bacillati</taxon>
        <taxon>Actinomycetota</taxon>
        <taxon>Actinomycetes</taxon>
        <taxon>Pseudonocardiales</taxon>
        <taxon>Pseudonocardiaceae</taxon>
        <taxon>Lentzea</taxon>
    </lineage>
</organism>
<proteinExistence type="predicted"/>
<dbReference type="PANTHER" id="PTHR21666">
    <property type="entry name" value="PEPTIDASE-RELATED"/>
    <property type="match status" value="1"/>
</dbReference>
<evidence type="ECO:0000313" key="2">
    <source>
        <dbReference type="EMBL" id="TWP53942.1"/>
    </source>
</evidence>
<dbReference type="CDD" id="cd12797">
    <property type="entry name" value="M23_peptidase"/>
    <property type="match status" value="1"/>
</dbReference>
<evidence type="ECO:0000313" key="3">
    <source>
        <dbReference type="Proteomes" id="UP000316639"/>
    </source>
</evidence>
<gene>
    <name evidence="2" type="ORF">FKR81_04105</name>
</gene>
<accession>A0A563F2A7</accession>
<dbReference type="Gene3D" id="2.70.70.10">
    <property type="entry name" value="Glucose Permease (Domain IIA)"/>
    <property type="match status" value="1"/>
</dbReference>
<name>A0A563F2A7_9PSEU</name>
<dbReference type="PANTHER" id="PTHR21666:SF270">
    <property type="entry name" value="MUREIN HYDROLASE ACTIVATOR ENVC"/>
    <property type="match status" value="1"/>
</dbReference>
<comment type="caution">
    <text evidence="2">The sequence shown here is derived from an EMBL/GenBank/DDBJ whole genome shotgun (WGS) entry which is preliminary data.</text>
</comment>
<dbReference type="Proteomes" id="UP000316639">
    <property type="component" value="Unassembled WGS sequence"/>
</dbReference>
<reference evidence="2 3" key="1">
    <citation type="submission" date="2019-07" db="EMBL/GenBank/DDBJ databases">
        <title>Lentzea xizangensis sp. nov., isolated from Qinghai-Tibetan Plateau Soils.</title>
        <authorList>
            <person name="Huang J."/>
        </authorList>
    </citation>
    <scope>NUCLEOTIDE SEQUENCE [LARGE SCALE GENOMIC DNA]</scope>
    <source>
        <strain evidence="2 3">FXJ1.1311</strain>
    </source>
</reference>
<dbReference type="Pfam" id="PF01551">
    <property type="entry name" value="Peptidase_M23"/>
    <property type="match status" value="1"/>
</dbReference>
<keyword evidence="3" id="KW-1185">Reference proteome</keyword>
<feature type="domain" description="M23ase beta-sheet core" evidence="1">
    <location>
        <begin position="86"/>
        <end position="173"/>
    </location>
</feature>
<dbReference type="InterPro" id="IPR050570">
    <property type="entry name" value="Cell_wall_metabolism_enzyme"/>
</dbReference>
<dbReference type="InterPro" id="IPR016047">
    <property type="entry name" value="M23ase_b-sheet_dom"/>
</dbReference>
<dbReference type="InterPro" id="IPR011055">
    <property type="entry name" value="Dup_hybrid_motif"/>
</dbReference>
<sequence>MSALTEGPCRFLAPPVKGICKSRATTLRSMRTLTMIAAAAMSLSLLSAPAEAAPASPFSLPYQPGTTHLVTQGFGGSSHNSGPYTWHGVDFAMASGTPVLTTMPGTVHSSTLSQGWGHTIVIKHYGDVCSRYAHLSRRVHPPVGGQVGRGALIGYSGNTGNSTGPHLHFQIQKCSDNRTIYWNGFKEYPGLRADDNYIRGRRLTSQNRP</sequence>
<dbReference type="OrthoDB" id="8210007at2"/>
<dbReference type="GO" id="GO:0004222">
    <property type="term" value="F:metalloendopeptidase activity"/>
    <property type="evidence" value="ECO:0007669"/>
    <property type="project" value="TreeGrafter"/>
</dbReference>
<protein>
    <submittedName>
        <fullName evidence="2">M23 family metallopeptidase</fullName>
    </submittedName>
</protein>